<evidence type="ECO:0000256" key="2">
    <source>
        <dbReference type="SAM" id="Phobius"/>
    </source>
</evidence>
<dbReference type="AlphaFoldDB" id="A0A7W7Y6R2"/>
<proteinExistence type="predicted"/>
<comment type="caution">
    <text evidence="3">The sequence shown here is derived from an EMBL/GenBank/DDBJ whole genome shotgun (WGS) entry which is preliminary data.</text>
</comment>
<evidence type="ECO:0000313" key="4">
    <source>
        <dbReference type="Proteomes" id="UP000590740"/>
    </source>
</evidence>
<evidence type="ECO:0000313" key="3">
    <source>
        <dbReference type="EMBL" id="MBB5030492.1"/>
    </source>
</evidence>
<protein>
    <submittedName>
        <fullName evidence="3">Competence protein ComGC</fullName>
    </submittedName>
</protein>
<accession>A0A7W7Y6R2</accession>
<dbReference type="RefSeq" id="WP_184337256.1">
    <property type="nucleotide sequence ID" value="NZ_JACHIG010000001.1"/>
</dbReference>
<reference evidence="3 4" key="1">
    <citation type="submission" date="2020-08" db="EMBL/GenBank/DDBJ databases">
        <title>Genomic Encyclopedia of Type Strains, Phase IV (KMG-IV): sequencing the most valuable type-strain genomes for metagenomic binning, comparative biology and taxonomic classification.</title>
        <authorList>
            <person name="Goeker M."/>
        </authorList>
    </citation>
    <scope>NUCLEOTIDE SEQUENCE [LARGE SCALE GENOMIC DNA]</scope>
    <source>
        <strain evidence="3 4">DSM 12252</strain>
    </source>
</reference>
<dbReference type="EMBL" id="JACHIG010000001">
    <property type="protein sequence ID" value="MBB5030492.1"/>
    <property type="molecule type" value="Genomic_DNA"/>
</dbReference>
<keyword evidence="2" id="KW-1133">Transmembrane helix</keyword>
<organism evidence="3 4">
    <name type="scientific">Prosthecobacter vanneervenii</name>
    <dbReference type="NCBI Taxonomy" id="48466"/>
    <lineage>
        <taxon>Bacteria</taxon>
        <taxon>Pseudomonadati</taxon>
        <taxon>Verrucomicrobiota</taxon>
        <taxon>Verrucomicrobiia</taxon>
        <taxon>Verrucomicrobiales</taxon>
        <taxon>Verrucomicrobiaceae</taxon>
        <taxon>Prosthecobacter</taxon>
    </lineage>
</organism>
<feature type="compositionally biased region" description="Pro residues" evidence="1">
    <location>
        <begin position="87"/>
        <end position="97"/>
    </location>
</feature>
<sequence length="97" mass="10742">MIKNRSGLTILEALVVMTVSIVLLWIVIPVSMVRLGWKEAGAMVVTEGDKAPEYQGEPLSLDVLKPRVDDLQKPRVLPDSQFVPRAPNTPPKKNPLE</sequence>
<keyword evidence="2" id="KW-0812">Transmembrane</keyword>
<feature type="region of interest" description="Disordered" evidence="1">
    <location>
        <begin position="77"/>
        <end position="97"/>
    </location>
</feature>
<evidence type="ECO:0000256" key="1">
    <source>
        <dbReference type="SAM" id="MobiDB-lite"/>
    </source>
</evidence>
<gene>
    <name evidence="3" type="ORF">HNQ65_000046</name>
</gene>
<dbReference type="Proteomes" id="UP000590740">
    <property type="component" value="Unassembled WGS sequence"/>
</dbReference>
<keyword evidence="2" id="KW-0472">Membrane</keyword>
<feature type="transmembrane region" description="Helical" evidence="2">
    <location>
        <begin position="6"/>
        <end position="28"/>
    </location>
</feature>
<keyword evidence="4" id="KW-1185">Reference proteome</keyword>
<name>A0A7W7Y6R2_9BACT</name>